<organism evidence="1">
    <name type="scientific">viral metagenome</name>
    <dbReference type="NCBI Taxonomy" id="1070528"/>
    <lineage>
        <taxon>unclassified sequences</taxon>
        <taxon>metagenomes</taxon>
        <taxon>organismal metagenomes</taxon>
    </lineage>
</organism>
<dbReference type="EMBL" id="MN739670">
    <property type="protein sequence ID" value="QHT19881.1"/>
    <property type="molecule type" value="Genomic_DNA"/>
</dbReference>
<evidence type="ECO:0000313" key="1">
    <source>
        <dbReference type="EMBL" id="QHT19881.1"/>
    </source>
</evidence>
<dbReference type="AlphaFoldDB" id="A0A6C0DTP7"/>
<proteinExistence type="predicted"/>
<sequence>MINKKKTIMSINASQFTFTRYLYIKDEVHLALLVSMLNKSEKSLFWAYELYYSGFQEELFSFLLKIYFDFYYTLNPSFYKYFIKKQKEWSKAADSIEKHKAIGIIVNNLSMRPHNMDVFLLRHIVNNFEIENQNDSCSQLTEWLDQKNYLNIADYIFNKCTTTQALNTALEQISEYFKERKVKVDHGLKNVCEKHIALANVMLMFSREQNLKMGKNLYLIMEDQEILKHNTMESDYDNSFYPYKILPLVTIHSIDAENYLSLFELKRETLDVKDAYYYHWDYYAIGSPVWKERVEAFKGQANHETKRLDFPNDDYFEDFYNKYNYESDEQKTETQNKNIQPIRQERTWTQFYEEHKKNGLYIPDAEFLEEFDKVNY</sequence>
<accession>A0A6C0DTP7</accession>
<name>A0A6C0DTP7_9ZZZZ</name>
<protein>
    <submittedName>
        <fullName evidence="1">Uncharacterized protein</fullName>
    </submittedName>
</protein>
<reference evidence="1" key="1">
    <citation type="journal article" date="2020" name="Nature">
        <title>Giant virus diversity and host interactions through global metagenomics.</title>
        <authorList>
            <person name="Schulz F."/>
            <person name="Roux S."/>
            <person name="Paez-Espino D."/>
            <person name="Jungbluth S."/>
            <person name="Walsh D.A."/>
            <person name="Denef V.J."/>
            <person name="McMahon K.D."/>
            <person name="Konstantinidis K.T."/>
            <person name="Eloe-Fadrosh E.A."/>
            <person name="Kyrpides N.C."/>
            <person name="Woyke T."/>
        </authorList>
    </citation>
    <scope>NUCLEOTIDE SEQUENCE</scope>
    <source>
        <strain evidence="1">GVMAG-M-3300023174-5</strain>
    </source>
</reference>